<dbReference type="GO" id="GO:0016758">
    <property type="term" value="F:hexosyltransferase activity"/>
    <property type="evidence" value="ECO:0007669"/>
    <property type="project" value="UniProtKB-ARBA"/>
</dbReference>
<dbReference type="InterPro" id="IPR050426">
    <property type="entry name" value="Glycosyltransferase_28"/>
</dbReference>
<gene>
    <name evidence="2" type="ORF">F4553_005232</name>
</gene>
<comment type="caution">
    <text evidence="2">The sequence shown here is derived from an EMBL/GenBank/DDBJ whole genome shotgun (WGS) entry which is preliminary data.</text>
</comment>
<dbReference type="Proteomes" id="UP000587527">
    <property type="component" value="Unassembled WGS sequence"/>
</dbReference>
<accession>A0A841BY47</accession>
<dbReference type="PANTHER" id="PTHR48050">
    <property type="entry name" value="STEROL 3-BETA-GLUCOSYLTRANSFERASE"/>
    <property type="match status" value="1"/>
</dbReference>
<dbReference type="Pfam" id="PF06722">
    <property type="entry name" value="EryCIII-like_C"/>
    <property type="match status" value="1"/>
</dbReference>
<evidence type="ECO:0000259" key="1">
    <source>
        <dbReference type="Pfam" id="PF06722"/>
    </source>
</evidence>
<proteinExistence type="predicted"/>
<dbReference type="FunFam" id="3.40.50.2000:FF:000072">
    <property type="entry name" value="Glycosyl transferase"/>
    <property type="match status" value="1"/>
</dbReference>
<dbReference type="GO" id="GO:0017000">
    <property type="term" value="P:antibiotic biosynthetic process"/>
    <property type="evidence" value="ECO:0007669"/>
    <property type="project" value="UniProtKB-ARBA"/>
</dbReference>
<dbReference type="EMBL" id="JACHMN010000002">
    <property type="protein sequence ID" value="MBB5871853.1"/>
    <property type="molecule type" value="Genomic_DNA"/>
</dbReference>
<protein>
    <submittedName>
        <fullName evidence="2">UDP:flavonoid glycosyltransferase YjiC (YdhE family)</fullName>
    </submittedName>
</protein>
<dbReference type="InterPro" id="IPR002213">
    <property type="entry name" value="UDP_glucos_trans"/>
</dbReference>
<dbReference type="SUPFAM" id="SSF53756">
    <property type="entry name" value="UDP-Glycosyltransferase/glycogen phosphorylase"/>
    <property type="match status" value="1"/>
</dbReference>
<dbReference type="AlphaFoldDB" id="A0A841BY47"/>
<evidence type="ECO:0000313" key="3">
    <source>
        <dbReference type="Proteomes" id="UP000587527"/>
    </source>
</evidence>
<keyword evidence="3" id="KW-1185">Reference proteome</keyword>
<dbReference type="GO" id="GO:0008194">
    <property type="term" value="F:UDP-glycosyltransferase activity"/>
    <property type="evidence" value="ECO:0007669"/>
    <property type="project" value="InterPro"/>
</dbReference>
<dbReference type="InterPro" id="IPR010610">
    <property type="entry name" value="EryCIII-like_C"/>
</dbReference>
<sequence>MRMLFTFAGGNGHADPLLPIARAAESAGHTVAVSGRPAVTPMIQAAGLTAIPTGDPPTGPPERSPLLAVDVEREDRVFRDHFAGRLARRRAELVGDLARRWRPDLIVCDETDFGSMIAAEVLGLPYASVLVISSGHFSRPELIGATLDGVRAGFGLAPDPELAMLSRHLVLSPVPPSFRDPAHPLPATAHSIRPVRREHTGSAPAWLDQLGPAPIVYATLGTEFNVESGDLFQRIIAGLTGLPITLIVTVGAQIDPAEFGPQPSHVRIERFIPQAALLPRCAAVVSHGGSGSVIGALTHGVPSVVFPMGADQPANADRCAALGVARVLEPVGATPAEIGAAVAAVLADPGYRAAAERLRDELAALPGPDHAVKLLEALL</sequence>
<dbReference type="CDD" id="cd03784">
    <property type="entry name" value="GT1_Gtf-like"/>
    <property type="match status" value="1"/>
</dbReference>
<dbReference type="Gene3D" id="3.40.50.2000">
    <property type="entry name" value="Glycogen Phosphorylase B"/>
    <property type="match status" value="2"/>
</dbReference>
<organism evidence="2 3">
    <name type="scientific">Allocatelliglobosispora scoriae</name>
    <dbReference type="NCBI Taxonomy" id="643052"/>
    <lineage>
        <taxon>Bacteria</taxon>
        <taxon>Bacillati</taxon>
        <taxon>Actinomycetota</taxon>
        <taxon>Actinomycetes</taxon>
        <taxon>Micromonosporales</taxon>
        <taxon>Micromonosporaceae</taxon>
        <taxon>Allocatelliglobosispora</taxon>
    </lineage>
</organism>
<keyword evidence="2" id="KW-0808">Transferase</keyword>
<evidence type="ECO:0000313" key="2">
    <source>
        <dbReference type="EMBL" id="MBB5871853.1"/>
    </source>
</evidence>
<feature type="domain" description="Erythromycin biosynthesis protein CIII-like C-terminal" evidence="1">
    <location>
        <begin position="244"/>
        <end position="378"/>
    </location>
</feature>
<name>A0A841BY47_9ACTN</name>
<reference evidence="2 3" key="1">
    <citation type="submission" date="2020-08" db="EMBL/GenBank/DDBJ databases">
        <title>Sequencing the genomes of 1000 actinobacteria strains.</title>
        <authorList>
            <person name="Klenk H.-P."/>
        </authorList>
    </citation>
    <scope>NUCLEOTIDE SEQUENCE [LARGE SCALE GENOMIC DNA]</scope>
    <source>
        <strain evidence="2 3">DSM 45362</strain>
    </source>
</reference>
<dbReference type="PANTHER" id="PTHR48050:SF13">
    <property type="entry name" value="STEROL 3-BETA-GLUCOSYLTRANSFERASE UGT80A2"/>
    <property type="match status" value="1"/>
</dbReference>